<evidence type="ECO:0000256" key="4">
    <source>
        <dbReference type="ARBA" id="ARBA00022630"/>
    </source>
</evidence>
<dbReference type="NCBIfam" id="NF005788">
    <property type="entry name" value="PRK07608.1-3"/>
    <property type="match status" value="1"/>
</dbReference>
<comment type="pathway">
    <text evidence="2">Cofactor biosynthesis; ubiquinone biosynthesis.</text>
</comment>
<evidence type="ECO:0000256" key="5">
    <source>
        <dbReference type="ARBA" id="ARBA00022827"/>
    </source>
</evidence>
<dbReference type="GO" id="GO:0004497">
    <property type="term" value="F:monooxygenase activity"/>
    <property type="evidence" value="ECO:0007669"/>
    <property type="project" value="UniProtKB-KW"/>
</dbReference>
<sequence length="387" mass="42724">MEFDIVIVGGGLAGASLAVALRQSSWRVAVVEGAVPVRAEGWDQRIYAISPINQSFLEELGVWQRLDASRLTPVSEMLVLGDSNGSLRFSAYDAGVGELAWITESSLLQLELWETLKRQHNVRVFCPAKPSSLSIGDAGAELVLTDGVRLRSRLVVAADGANSWVRQHAGIEADFTQYDEVGVVANFRCAEGHRNTAFQWFRDGSILAWLPLPGDRISIVWSVATEESERLLALSPEAFCESVAAAGDRRLGRLELDSAPAGFPLRLMRVSEVVRHRLALVGDAAHAIHPLSGHGINLGFQDVRALSERLLRLPQWRDPGDLLVLRSYARERAEEPFLVQYTTHALNRLFKMRDPLTSLVRNVGMNLTERVPVLKSALIRYAISGKF</sequence>
<evidence type="ECO:0000256" key="2">
    <source>
        <dbReference type="ARBA" id="ARBA00004749"/>
    </source>
</evidence>
<dbReference type="EMBL" id="WTVM01000159">
    <property type="protein sequence ID" value="NMG04813.1"/>
    <property type="molecule type" value="Genomic_DNA"/>
</dbReference>
<dbReference type="SUPFAM" id="SSF51905">
    <property type="entry name" value="FAD/NAD(P)-binding domain"/>
    <property type="match status" value="1"/>
</dbReference>
<dbReference type="InterPro" id="IPR002938">
    <property type="entry name" value="FAD-bd"/>
</dbReference>
<protein>
    <submittedName>
        <fullName evidence="9">UbiH/UbiF family hydroxylase</fullName>
    </submittedName>
</protein>
<evidence type="ECO:0000256" key="6">
    <source>
        <dbReference type="ARBA" id="ARBA00023002"/>
    </source>
</evidence>
<keyword evidence="10" id="KW-1185">Reference proteome</keyword>
<feature type="domain" description="FAD-binding" evidence="8">
    <location>
        <begin position="3"/>
        <end position="333"/>
    </location>
</feature>
<dbReference type="Gene3D" id="3.50.50.60">
    <property type="entry name" value="FAD/NAD(P)-binding domain"/>
    <property type="match status" value="2"/>
</dbReference>
<dbReference type="AlphaFoldDB" id="A0A972F9J9"/>
<comment type="cofactor">
    <cofactor evidence="1">
        <name>FAD</name>
        <dbReference type="ChEBI" id="CHEBI:57692"/>
    </cofactor>
</comment>
<dbReference type="PANTHER" id="PTHR43876:SF7">
    <property type="entry name" value="UBIQUINONE BIOSYNTHESIS MONOOXYGENASE COQ6, MITOCHONDRIAL"/>
    <property type="match status" value="1"/>
</dbReference>
<evidence type="ECO:0000256" key="7">
    <source>
        <dbReference type="ARBA" id="ARBA00023033"/>
    </source>
</evidence>
<keyword evidence="6" id="KW-0560">Oxidoreductase</keyword>
<dbReference type="Proteomes" id="UP000599523">
    <property type="component" value="Unassembled WGS sequence"/>
</dbReference>
<evidence type="ECO:0000313" key="10">
    <source>
        <dbReference type="Proteomes" id="UP000599523"/>
    </source>
</evidence>
<accession>A0A972F9J9</accession>
<keyword evidence="4" id="KW-0285">Flavoprotein</keyword>
<comment type="similarity">
    <text evidence="3">Belongs to the UbiH/COQ6 family.</text>
</comment>
<gene>
    <name evidence="9" type="ORF">GPA21_17825</name>
</gene>
<evidence type="ECO:0000259" key="8">
    <source>
        <dbReference type="Pfam" id="PF01494"/>
    </source>
</evidence>
<dbReference type="GO" id="GO:0071949">
    <property type="term" value="F:FAD binding"/>
    <property type="evidence" value="ECO:0007669"/>
    <property type="project" value="InterPro"/>
</dbReference>
<organism evidence="9 10">
    <name type="scientific">Azoarcus taiwanensis</name>
    <dbReference type="NCBI Taxonomy" id="666964"/>
    <lineage>
        <taxon>Bacteria</taxon>
        <taxon>Pseudomonadati</taxon>
        <taxon>Pseudomonadota</taxon>
        <taxon>Betaproteobacteria</taxon>
        <taxon>Rhodocyclales</taxon>
        <taxon>Zoogloeaceae</taxon>
        <taxon>Azoarcus</taxon>
    </lineage>
</organism>
<keyword evidence="5" id="KW-0274">FAD</keyword>
<keyword evidence="7" id="KW-0503">Monooxygenase</keyword>
<dbReference type="PANTHER" id="PTHR43876">
    <property type="entry name" value="UBIQUINONE BIOSYNTHESIS MONOOXYGENASE COQ6, MITOCHONDRIAL"/>
    <property type="match status" value="1"/>
</dbReference>
<dbReference type="Pfam" id="PF01494">
    <property type="entry name" value="FAD_binding_3"/>
    <property type="match status" value="1"/>
</dbReference>
<evidence type="ECO:0000313" key="9">
    <source>
        <dbReference type="EMBL" id="NMG04813.1"/>
    </source>
</evidence>
<dbReference type="PRINTS" id="PR00420">
    <property type="entry name" value="RNGMNOXGNASE"/>
</dbReference>
<reference evidence="9" key="1">
    <citation type="submission" date="2019-12" db="EMBL/GenBank/DDBJ databases">
        <title>Comparative genomics gives insights into the taxonomy of the Azoarcus-Aromatoleum group and reveals separate origins of nif in the plant-associated Azoarcus and non-plant-associated Aromatoleum sub-groups.</title>
        <authorList>
            <person name="Lafos M."/>
            <person name="Maluk M."/>
            <person name="Batista M."/>
            <person name="Junghare M."/>
            <person name="Carmona M."/>
            <person name="Faoro H."/>
            <person name="Cruz L.M."/>
            <person name="Battistoni F."/>
            <person name="De Souza E."/>
            <person name="Pedrosa F."/>
            <person name="Chen W.-M."/>
            <person name="Poole P.S."/>
            <person name="Dixon R.A."/>
            <person name="James E.K."/>
        </authorList>
    </citation>
    <scope>NUCLEOTIDE SEQUENCE</scope>
    <source>
        <strain evidence="9">NSC3</strain>
    </source>
</reference>
<proteinExistence type="inferred from homology"/>
<dbReference type="NCBIfam" id="TIGR01988">
    <property type="entry name" value="Ubi-OHases"/>
    <property type="match status" value="1"/>
</dbReference>
<dbReference type="GO" id="GO:0016705">
    <property type="term" value="F:oxidoreductase activity, acting on paired donors, with incorporation or reduction of molecular oxygen"/>
    <property type="evidence" value="ECO:0007669"/>
    <property type="project" value="InterPro"/>
</dbReference>
<dbReference type="GO" id="GO:0006744">
    <property type="term" value="P:ubiquinone biosynthetic process"/>
    <property type="evidence" value="ECO:0007669"/>
    <property type="project" value="InterPro"/>
</dbReference>
<evidence type="ECO:0000256" key="3">
    <source>
        <dbReference type="ARBA" id="ARBA00005349"/>
    </source>
</evidence>
<dbReference type="InterPro" id="IPR010971">
    <property type="entry name" value="UbiH/COQ6"/>
</dbReference>
<evidence type="ECO:0000256" key="1">
    <source>
        <dbReference type="ARBA" id="ARBA00001974"/>
    </source>
</evidence>
<comment type="caution">
    <text evidence="9">The sequence shown here is derived from an EMBL/GenBank/DDBJ whole genome shotgun (WGS) entry which is preliminary data.</text>
</comment>
<dbReference type="InterPro" id="IPR051205">
    <property type="entry name" value="UbiH/COQ6_monooxygenase"/>
</dbReference>
<dbReference type="RefSeq" id="WP_168989450.1">
    <property type="nucleotide sequence ID" value="NZ_CAWPHM010000065.1"/>
</dbReference>
<dbReference type="InterPro" id="IPR036188">
    <property type="entry name" value="FAD/NAD-bd_sf"/>
</dbReference>
<name>A0A972F9J9_9RHOO</name>